<organism evidence="2 3">
    <name type="scientific">Rhodococcus zopfii</name>
    <dbReference type="NCBI Taxonomy" id="43772"/>
    <lineage>
        <taxon>Bacteria</taxon>
        <taxon>Bacillati</taxon>
        <taxon>Actinomycetota</taxon>
        <taxon>Actinomycetes</taxon>
        <taxon>Mycobacteriales</taxon>
        <taxon>Nocardiaceae</taxon>
        <taxon>Rhodococcus</taxon>
    </lineage>
</organism>
<keyword evidence="1" id="KW-1133">Transmembrane helix</keyword>
<keyword evidence="3" id="KW-1185">Reference proteome</keyword>
<keyword evidence="1" id="KW-0472">Membrane</keyword>
<evidence type="ECO:0000313" key="3">
    <source>
        <dbReference type="Proteomes" id="UP001275440"/>
    </source>
</evidence>
<sequence>MTTQFAPAPVEFAPQTDGRFWPGFSVGVCAATVVAGVIATGSLLTDRMPATSVFEMNGTLTVIGGAADNAVPGFECAGDRGFDDIAPGASVSVSDRDGAVLGTGLLTRSVREGNFCTFFFAVPDVPHGASGYAVQITHRGSVSFDEADAETGVHLTLGR</sequence>
<evidence type="ECO:0000313" key="2">
    <source>
        <dbReference type="EMBL" id="MDV2478210.1"/>
    </source>
</evidence>
<dbReference type="EMBL" id="WBMO01000005">
    <property type="protein sequence ID" value="MDV2478210.1"/>
    <property type="molecule type" value="Genomic_DNA"/>
</dbReference>
<dbReference type="Proteomes" id="UP001275440">
    <property type="component" value="Unassembled WGS sequence"/>
</dbReference>
<evidence type="ECO:0000256" key="1">
    <source>
        <dbReference type="SAM" id="Phobius"/>
    </source>
</evidence>
<name>A0ABU3WW45_9NOCA</name>
<accession>A0ABU3WW45</accession>
<gene>
    <name evidence="2" type="ORF">F8M49_27470</name>
</gene>
<proteinExistence type="predicted"/>
<comment type="caution">
    <text evidence="2">The sequence shown here is derived from an EMBL/GenBank/DDBJ whole genome shotgun (WGS) entry which is preliminary data.</text>
</comment>
<feature type="transmembrane region" description="Helical" evidence="1">
    <location>
        <begin position="20"/>
        <end position="44"/>
    </location>
</feature>
<keyword evidence="1" id="KW-0812">Transmembrane</keyword>
<reference evidence="2 3" key="1">
    <citation type="submission" date="2019-10" db="EMBL/GenBank/DDBJ databases">
        <title>Draft Genome Assembly of Rhodococcus zopfii DSM44189.</title>
        <authorList>
            <person name="Sutton J.M."/>
            <person name="Akob D.M."/>
            <person name="Bushman T.J."/>
        </authorList>
    </citation>
    <scope>NUCLEOTIDE SEQUENCE [LARGE SCALE GENOMIC DNA]</scope>
    <source>
        <strain evidence="2 3">DSM 44189</strain>
    </source>
</reference>
<protein>
    <submittedName>
        <fullName evidence="2">Uncharacterized protein</fullName>
    </submittedName>
</protein>